<dbReference type="Proteomes" id="UP001529510">
    <property type="component" value="Unassembled WGS sequence"/>
</dbReference>
<dbReference type="AlphaFoldDB" id="A0ABD0R799"/>
<feature type="compositionally biased region" description="Basic and acidic residues" evidence="1">
    <location>
        <begin position="43"/>
        <end position="61"/>
    </location>
</feature>
<evidence type="ECO:0000313" key="3">
    <source>
        <dbReference type="Proteomes" id="UP001529510"/>
    </source>
</evidence>
<feature type="compositionally biased region" description="Polar residues" evidence="1">
    <location>
        <begin position="112"/>
        <end position="123"/>
    </location>
</feature>
<feature type="region of interest" description="Disordered" evidence="1">
    <location>
        <begin position="1"/>
        <end position="31"/>
    </location>
</feature>
<feature type="non-terminal residue" evidence="2">
    <location>
        <position position="1"/>
    </location>
</feature>
<dbReference type="EMBL" id="JAMKFB020000005">
    <property type="protein sequence ID" value="KAL0194400.1"/>
    <property type="molecule type" value="Genomic_DNA"/>
</dbReference>
<reference evidence="2 3" key="1">
    <citation type="submission" date="2024-05" db="EMBL/GenBank/DDBJ databases">
        <title>Genome sequencing and assembly of Indian major carp, Cirrhinus mrigala (Hamilton, 1822).</title>
        <authorList>
            <person name="Mohindra V."/>
            <person name="Chowdhury L.M."/>
            <person name="Lal K."/>
            <person name="Jena J.K."/>
        </authorList>
    </citation>
    <scope>NUCLEOTIDE SEQUENCE [LARGE SCALE GENOMIC DNA]</scope>
    <source>
        <strain evidence="2">CM1030</strain>
        <tissue evidence="2">Blood</tissue>
    </source>
</reference>
<evidence type="ECO:0000256" key="1">
    <source>
        <dbReference type="SAM" id="MobiDB-lite"/>
    </source>
</evidence>
<feature type="compositionally biased region" description="Polar residues" evidence="1">
    <location>
        <begin position="181"/>
        <end position="196"/>
    </location>
</feature>
<feature type="region of interest" description="Disordered" evidence="1">
    <location>
        <begin position="110"/>
        <end position="232"/>
    </location>
</feature>
<sequence>LPKTRSYDDLPTSCEGLTPNRRSSDPNLNEKWQDRLLALEISMTKEADGNDTQTTERDGLDQRLGLNTNNSDRSENVVELSGTDSQMQNISQEENGKLDLLNDTPAFDTQEESAQNASNSEDQTSPEKLEEKPASQHPLPTNENSELPPDGLHLDNDTTCNITHDPSESSSQSSLESSSSPNHTAQTLNGVRSPSQDPVCLLSPPSANQDGGCQTSAAGDASPTSPHKHSLGVSGRLAALGHLDKDGLSLHSDAVQAGHQLQVQELWSRLHVNRKL</sequence>
<feature type="region of interest" description="Disordered" evidence="1">
    <location>
        <begin position="43"/>
        <end position="89"/>
    </location>
</feature>
<proteinExistence type="predicted"/>
<accession>A0ABD0R799</accession>
<comment type="caution">
    <text evidence="2">The sequence shown here is derived from an EMBL/GenBank/DDBJ whole genome shotgun (WGS) entry which is preliminary data.</text>
</comment>
<evidence type="ECO:0000313" key="2">
    <source>
        <dbReference type="EMBL" id="KAL0194400.1"/>
    </source>
</evidence>
<name>A0ABD0R799_CIRMR</name>
<gene>
    <name evidence="2" type="ORF">M9458_012696</name>
</gene>
<feature type="non-terminal residue" evidence="2">
    <location>
        <position position="276"/>
    </location>
</feature>
<organism evidence="2 3">
    <name type="scientific">Cirrhinus mrigala</name>
    <name type="common">Mrigala</name>
    <dbReference type="NCBI Taxonomy" id="683832"/>
    <lineage>
        <taxon>Eukaryota</taxon>
        <taxon>Metazoa</taxon>
        <taxon>Chordata</taxon>
        <taxon>Craniata</taxon>
        <taxon>Vertebrata</taxon>
        <taxon>Euteleostomi</taxon>
        <taxon>Actinopterygii</taxon>
        <taxon>Neopterygii</taxon>
        <taxon>Teleostei</taxon>
        <taxon>Ostariophysi</taxon>
        <taxon>Cypriniformes</taxon>
        <taxon>Cyprinidae</taxon>
        <taxon>Labeoninae</taxon>
        <taxon>Labeonini</taxon>
        <taxon>Cirrhinus</taxon>
    </lineage>
</organism>
<feature type="compositionally biased region" description="Low complexity" evidence="1">
    <location>
        <begin position="168"/>
        <end position="180"/>
    </location>
</feature>
<feature type="compositionally biased region" description="Basic and acidic residues" evidence="1">
    <location>
        <begin position="125"/>
        <end position="134"/>
    </location>
</feature>
<keyword evidence="3" id="KW-1185">Reference proteome</keyword>
<feature type="compositionally biased region" description="Polar residues" evidence="1">
    <location>
        <begin position="205"/>
        <end position="225"/>
    </location>
</feature>
<protein>
    <submittedName>
        <fullName evidence="2">Uncharacterized protein</fullName>
    </submittedName>
</protein>